<dbReference type="AlphaFoldDB" id="A0A2T7FBN3"/>
<protein>
    <submittedName>
        <fullName evidence="2">Uncharacterized protein</fullName>
    </submittedName>
</protein>
<gene>
    <name evidence="2" type="ORF">GQ55_1G374800</name>
</gene>
<reference evidence="2 3" key="1">
    <citation type="submission" date="2018-04" db="EMBL/GenBank/DDBJ databases">
        <title>WGS assembly of Panicum hallii var. hallii HAL2.</title>
        <authorList>
            <person name="Lovell J."/>
            <person name="Jenkins J."/>
            <person name="Lowry D."/>
            <person name="Mamidi S."/>
            <person name="Sreedasyam A."/>
            <person name="Weng X."/>
            <person name="Barry K."/>
            <person name="Bonette J."/>
            <person name="Campitelli B."/>
            <person name="Daum C."/>
            <person name="Gordon S."/>
            <person name="Gould B."/>
            <person name="Lipzen A."/>
            <person name="MacQueen A."/>
            <person name="Palacio-Mejia J."/>
            <person name="Plott C."/>
            <person name="Shakirov E."/>
            <person name="Shu S."/>
            <person name="Yoshinaga Y."/>
            <person name="Zane M."/>
            <person name="Rokhsar D."/>
            <person name="Grimwood J."/>
            <person name="Schmutz J."/>
            <person name="Juenger T."/>
        </authorList>
    </citation>
    <scope>NUCLEOTIDE SEQUENCE [LARGE SCALE GENOMIC DNA]</scope>
    <source>
        <strain evidence="3">cv. HAL2</strain>
    </source>
</reference>
<feature type="region of interest" description="Disordered" evidence="1">
    <location>
        <begin position="16"/>
        <end position="35"/>
    </location>
</feature>
<sequence length="77" mass="7867">MGKTLHGGVLLDALAAGGRAHPVSGPTSKTTRPAHDRGFVARVSSQVVSPHPSADFSSELLMNRSSTSCLATILPSA</sequence>
<organism evidence="2 3">
    <name type="scientific">Panicum hallii var. hallii</name>
    <dbReference type="NCBI Taxonomy" id="1504633"/>
    <lineage>
        <taxon>Eukaryota</taxon>
        <taxon>Viridiplantae</taxon>
        <taxon>Streptophyta</taxon>
        <taxon>Embryophyta</taxon>
        <taxon>Tracheophyta</taxon>
        <taxon>Spermatophyta</taxon>
        <taxon>Magnoliopsida</taxon>
        <taxon>Liliopsida</taxon>
        <taxon>Poales</taxon>
        <taxon>Poaceae</taxon>
        <taxon>PACMAD clade</taxon>
        <taxon>Panicoideae</taxon>
        <taxon>Panicodae</taxon>
        <taxon>Paniceae</taxon>
        <taxon>Panicinae</taxon>
        <taxon>Panicum</taxon>
        <taxon>Panicum sect. Panicum</taxon>
    </lineage>
</organism>
<dbReference type="EMBL" id="CM009749">
    <property type="protein sequence ID" value="PUZ77479.1"/>
    <property type="molecule type" value="Genomic_DNA"/>
</dbReference>
<dbReference type="Gramene" id="PUZ77479">
    <property type="protein sequence ID" value="PUZ77479"/>
    <property type="gene ID" value="GQ55_1G374800"/>
</dbReference>
<proteinExistence type="predicted"/>
<evidence type="ECO:0000313" key="3">
    <source>
        <dbReference type="Proteomes" id="UP000244336"/>
    </source>
</evidence>
<dbReference type="Proteomes" id="UP000244336">
    <property type="component" value="Chromosome 1"/>
</dbReference>
<evidence type="ECO:0000256" key="1">
    <source>
        <dbReference type="SAM" id="MobiDB-lite"/>
    </source>
</evidence>
<accession>A0A2T7FBN3</accession>
<name>A0A2T7FBN3_9POAL</name>
<keyword evidence="3" id="KW-1185">Reference proteome</keyword>
<evidence type="ECO:0000313" key="2">
    <source>
        <dbReference type="EMBL" id="PUZ77479.1"/>
    </source>
</evidence>